<evidence type="ECO:0000259" key="1">
    <source>
        <dbReference type="Pfam" id="PF13358"/>
    </source>
</evidence>
<accession>A0A0C2M5T6</accession>
<dbReference type="EMBL" id="JWZT01004982">
    <property type="protein sequence ID" value="KII62440.1"/>
    <property type="molecule type" value="Genomic_DNA"/>
</dbReference>
<dbReference type="Proteomes" id="UP000031668">
    <property type="component" value="Unassembled WGS sequence"/>
</dbReference>
<dbReference type="AlphaFoldDB" id="A0A0C2M5T6"/>
<feature type="domain" description="Tc1-like transposase DDE" evidence="1">
    <location>
        <begin position="3"/>
        <end position="51"/>
    </location>
</feature>
<comment type="caution">
    <text evidence="2">The sequence shown here is derived from an EMBL/GenBank/DDBJ whole genome shotgun (WGS) entry which is preliminary data.</text>
</comment>
<evidence type="ECO:0000313" key="3">
    <source>
        <dbReference type="Proteomes" id="UP000031668"/>
    </source>
</evidence>
<dbReference type="InterPro" id="IPR038717">
    <property type="entry name" value="Tc1-like_DDE_dom"/>
</dbReference>
<dbReference type="Gene3D" id="3.30.420.10">
    <property type="entry name" value="Ribonuclease H-like superfamily/Ribonuclease H"/>
    <property type="match status" value="1"/>
</dbReference>
<proteinExistence type="predicted"/>
<gene>
    <name evidence="2" type="ORF">RF11_16250</name>
</gene>
<sequence>MCVVIIDNARLHKSLTIVDCFHRKDQEIVYLPPDSPFLNAIEELVSKWKQDSHIYYRHMKTYVRQTLNNEVNENSKEYSLVIFIPRFKLFPQFFINQDDPRKNKIDLNPL</sequence>
<keyword evidence="3" id="KW-1185">Reference proteome</keyword>
<protein>
    <recommendedName>
        <fullName evidence="1">Tc1-like transposase DDE domain-containing protein</fullName>
    </recommendedName>
</protein>
<dbReference type="Pfam" id="PF13358">
    <property type="entry name" value="DDE_3"/>
    <property type="match status" value="1"/>
</dbReference>
<organism evidence="2 3">
    <name type="scientific">Thelohanellus kitauei</name>
    <name type="common">Myxosporean</name>
    <dbReference type="NCBI Taxonomy" id="669202"/>
    <lineage>
        <taxon>Eukaryota</taxon>
        <taxon>Metazoa</taxon>
        <taxon>Cnidaria</taxon>
        <taxon>Myxozoa</taxon>
        <taxon>Myxosporea</taxon>
        <taxon>Bivalvulida</taxon>
        <taxon>Platysporina</taxon>
        <taxon>Myxobolidae</taxon>
        <taxon>Thelohanellus</taxon>
    </lineage>
</organism>
<evidence type="ECO:0000313" key="2">
    <source>
        <dbReference type="EMBL" id="KII62440.1"/>
    </source>
</evidence>
<dbReference type="GO" id="GO:0003676">
    <property type="term" value="F:nucleic acid binding"/>
    <property type="evidence" value="ECO:0007669"/>
    <property type="project" value="InterPro"/>
</dbReference>
<reference evidence="2 3" key="1">
    <citation type="journal article" date="2014" name="Genome Biol. Evol.">
        <title>The genome of the myxosporean Thelohanellus kitauei shows adaptations to nutrient acquisition within its fish host.</title>
        <authorList>
            <person name="Yang Y."/>
            <person name="Xiong J."/>
            <person name="Zhou Z."/>
            <person name="Huo F."/>
            <person name="Miao W."/>
            <person name="Ran C."/>
            <person name="Liu Y."/>
            <person name="Zhang J."/>
            <person name="Feng J."/>
            <person name="Wang M."/>
            <person name="Wang M."/>
            <person name="Wang L."/>
            <person name="Yao B."/>
        </authorList>
    </citation>
    <scope>NUCLEOTIDE SEQUENCE [LARGE SCALE GENOMIC DNA]</scope>
    <source>
        <strain evidence="2">Wuqing</strain>
    </source>
</reference>
<name>A0A0C2M5T6_THEKT</name>
<dbReference type="InterPro" id="IPR036397">
    <property type="entry name" value="RNaseH_sf"/>
</dbReference>
<dbReference type="OrthoDB" id="2266637at2759"/>